<dbReference type="GO" id="GO:0008270">
    <property type="term" value="F:zinc ion binding"/>
    <property type="evidence" value="ECO:0007669"/>
    <property type="project" value="UniProtKB-KW"/>
</dbReference>
<sequence length="858" mass="96161">MERIRRGEKQADLAKEYNVSRAAITNLKQRRQMLEMLEQNQRNMQLAQLGASNSNANHSGRDKRRKLSTEGRHVESENGDKDPGRDIEGGDSDGAHSIDSTSVKIEPRLPVPLPQRVHHRQVSPPTISRVLSTLLDASTADDVFQATAQRFIRLVLEETIGRSFAHAQNQAQTTPFAPCVSTCGSKEAAAMGREFQVLEPSAFVVSSATIDKQDDPEGVVVSVRLPREALERRPVMLFFDDIDVAGGAVNEQHNDSHRGDDPIHRCLLYVLSLVFQGVPEDQIFVVLCLCDAALAEQLQQRFPKVHVVTARFLSSTETVEDLHHYRVRLRAMIDEQSKQRDGNNQNVTLATAIVNSENEENVLWFLETCDEAGIVLPGRAVFCDRGKILGAVKKLWKDKGLLVALRFCTVHLLRNLNTMFKLRNTAFQNDVWKFQATTTAREYKSTFEYFKDTYGEGPANYLDKIGENNWTVYGNMSSFVPKHKPDEVPSYPLPPFGWRSTNFVESDNSALLAHGVRDCSPFEALKSIAEVETTRASNGDILAQQFTKRKLNLTPYARTLLEKERSSAGAYIVKRCSEDIFYVVSTKYTAKNAAEKIREVRLAKSANPSCSCPTYDQLRIACRHIIKAVGSKVRLQNLKKSAASPREKNRLIYNAFHPSYLGQTYSRTLKGKCIKLSLLDVHKPDEALKSASRSKSIGRPPKKRIASSGELPGSKGTKGRKCSVCGGHHHKDNKKCKGKQGPVVLNSTLKAHPHPLPAPLQQLETDVTPSDEEGNVDWVSDHSFEPERDIADHSDSECDTSHGEEFNPALVGEFLDEFTDDFGYEHEPRSEFTGDFDHEHEPRSECDRHSLEFLLSRT</sequence>
<dbReference type="EMBL" id="SPLM01000075">
    <property type="protein sequence ID" value="TMW61919.1"/>
    <property type="molecule type" value="Genomic_DNA"/>
</dbReference>
<dbReference type="Proteomes" id="UP000794436">
    <property type="component" value="Unassembled WGS sequence"/>
</dbReference>
<name>A0A8K1FIC0_PYTOL</name>
<dbReference type="Gene3D" id="3.40.50.2020">
    <property type="match status" value="1"/>
</dbReference>
<evidence type="ECO:0000313" key="5">
    <source>
        <dbReference type="Proteomes" id="UP000794436"/>
    </source>
</evidence>
<protein>
    <recommendedName>
        <fullName evidence="3">SWIM-type domain-containing protein</fullName>
    </recommendedName>
</protein>
<feature type="compositionally biased region" description="Basic residues" evidence="2">
    <location>
        <begin position="717"/>
        <end position="738"/>
    </location>
</feature>
<evidence type="ECO:0000256" key="1">
    <source>
        <dbReference type="PROSITE-ProRule" id="PRU00325"/>
    </source>
</evidence>
<dbReference type="Pfam" id="PF04434">
    <property type="entry name" value="SWIM"/>
    <property type="match status" value="1"/>
</dbReference>
<dbReference type="AlphaFoldDB" id="A0A8K1FIC0"/>
<evidence type="ECO:0000313" key="4">
    <source>
        <dbReference type="EMBL" id="TMW61919.1"/>
    </source>
</evidence>
<gene>
    <name evidence="4" type="ORF">Poli38472_010982</name>
</gene>
<dbReference type="OrthoDB" id="165010at2759"/>
<reference evidence="4" key="1">
    <citation type="submission" date="2019-03" db="EMBL/GenBank/DDBJ databases">
        <title>Long read genome sequence of the mycoparasitic Pythium oligandrum ATCC 38472 isolated from sugarbeet rhizosphere.</title>
        <authorList>
            <person name="Gaulin E."/>
        </authorList>
    </citation>
    <scope>NUCLEOTIDE SEQUENCE</scope>
    <source>
        <strain evidence="4">ATCC 38472_TT</strain>
    </source>
</reference>
<feature type="region of interest" description="Disordered" evidence="2">
    <location>
        <begin position="687"/>
        <end position="741"/>
    </location>
</feature>
<proteinExistence type="predicted"/>
<keyword evidence="1" id="KW-0863">Zinc-finger</keyword>
<dbReference type="InterPro" id="IPR029057">
    <property type="entry name" value="PRTase-like"/>
</dbReference>
<comment type="caution">
    <text evidence="4">The sequence shown here is derived from an EMBL/GenBank/DDBJ whole genome shotgun (WGS) entry which is preliminary data.</text>
</comment>
<feature type="region of interest" description="Disordered" evidence="2">
    <location>
        <begin position="826"/>
        <end position="846"/>
    </location>
</feature>
<dbReference type="InterPro" id="IPR007527">
    <property type="entry name" value="Znf_SWIM"/>
</dbReference>
<dbReference type="PROSITE" id="PS50966">
    <property type="entry name" value="ZF_SWIM"/>
    <property type="match status" value="1"/>
</dbReference>
<keyword evidence="1" id="KW-0479">Metal-binding</keyword>
<keyword evidence="1" id="KW-0862">Zinc</keyword>
<evidence type="ECO:0000259" key="3">
    <source>
        <dbReference type="PROSITE" id="PS50966"/>
    </source>
</evidence>
<evidence type="ECO:0000256" key="2">
    <source>
        <dbReference type="SAM" id="MobiDB-lite"/>
    </source>
</evidence>
<keyword evidence="5" id="KW-1185">Reference proteome</keyword>
<feature type="region of interest" description="Disordered" evidence="2">
    <location>
        <begin position="50"/>
        <end position="112"/>
    </location>
</feature>
<feature type="domain" description="SWIM-type" evidence="3">
    <location>
        <begin position="598"/>
        <end position="633"/>
    </location>
</feature>
<feature type="compositionally biased region" description="Basic and acidic residues" evidence="2">
    <location>
        <begin position="67"/>
        <end position="96"/>
    </location>
</feature>
<accession>A0A8K1FIC0</accession>
<organism evidence="4 5">
    <name type="scientific">Pythium oligandrum</name>
    <name type="common">Mycoparasitic fungus</name>
    <dbReference type="NCBI Taxonomy" id="41045"/>
    <lineage>
        <taxon>Eukaryota</taxon>
        <taxon>Sar</taxon>
        <taxon>Stramenopiles</taxon>
        <taxon>Oomycota</taxon>
        <taxon>Peronosporomycetes</taxon>
        <taxon>Pythiales</taxon>
        <taxon>Pythiaceae</taxon>
        <taxon>Pythium</taxon>
    </lineage>
</organism>